<dbReference type="SMART" id="SM00028">
    <property type="entry name" value="TPR"/>
    <property type="match status" value="9"/>
</dbReference>
<dbReference type="RefSeq" id="WP_285569402.1">
    <property type="nucleotide sequence ID" value="NZ_BSDE01000001.1"/>
</dbReference>
<evidence type="ECO:0000313" key="5">
    <source>
        <dbReference type="Proteomes" id="UP001165069"/>
    </source>
</evidence>
<accession>A0ABQ5QBS8</accession>
<dbReference type="InterPro" id="IPR011990">
    <property type="entry name" value="TPR-like_helical_dom_sf"/>
</dbReference>
<gene>
    <name evidence="4" type="ORF">GETHLI_03180</name>
</gene>
<dbReference type="PANTHER" id="PTHR12558:SF13">
    <property type="entry name" value="CELL DIVISION CYCLE PROTEIN 27 HOMOLOG"/>
    <property type="match status" value="1"/>
</dbReference>
<feature type="signal peptide" evidence="3">
    <location>
        <begin position="1"/>
        <end position="27"/>
    </location>
</feature>
<sequence length="628" mass="69827">MPDRRFPMRAAMLLPLFALSLAAAPLAAEDVRALMLQARALQLRGGGADPAAAAALYRRVLAQVPESAEANLRLSESLQEAQDADAAVAPARKAVELAPQNAEAQAHLALLQYQRAQKDASLAPEAVRELRTATLRLPQDPELWARLGEVSEQTKDNEGALRAWLRLGRLRPSFAPAWERALIHARATQDYEGKREALLALNARNPEDRHLRMLEELAREQIQLGYLAHAEESFLLLASHLPQEAGLWENVSLVRLQTSRFSEALETLAKAEALKPSPALTFNTASALMNLGRFEEAEKRLKTIVNQEVEPQRVADGAPMLYAESLLLQGKGKALLAFLKERRPRPATDGEAQVFKTQALISLNDWKSGLEALKEGIALYPKVPFFQQAAKLPPKYLEYSFFHRKETRAALEQLHLEGMAALWQEFQRWDKCLEALEKSRSLSPVRRVDMLITLSQAYDQLGHQVESLAVLREAQALEPTNPLVQNNLGYSLLEQGRDLEEAASLIEASAKATPDNGNVVDSLGWAQFKLGRLAEAEATLRRAAELNPFSPEVRKHLGEVLVKQGKLTEAAEQWDRALAFVFPDRTALEKRLGDLRVRIAKEQARKLEMVAPPPSAPTLKPDDEEDDL</sequence>
<dbReference type="EMBL" id="BSDE01000001">
    <property type="protein sequence ID" value="GLH71816.1"/>
    <property type="molecule type" value="Genomic_DNA"/>
</dbReference>
<dbReference type="Pfam" id="PF13432">
    <property type="entry name" value="TPR_16"/>
    <property type="match status" value="4"/>
</dbReference>
<dbReference type="InterPro" id="IPR019734">
    <property type="entry name" value="TPR_rpt"/>
</dbReference>
<keyword evidence="3" id="KW-0732">Signal</keyword>
<evidence type="ECO:0000313" key="4">
    <source>
        <dbReference type="EMBL" id="GLH71816.1"/>
    </source>
</evidence>
<dbReference type="Proteomes" id="UP001165069">
    <property type="component" value="Unassembled WGS sequence"/>
</dbReference>
<keyword evidence="1" id="KW-0802">TPR repeat</keyword>
<feature type="region of interest" description="Disordered" evidence="2">
    <location>
        <begin position="606"/>
        <end position="628"/>
    </location>
</feature>
<feature type="chain" id="PRO_5046226430" description="Tetratricopeptide repeat protein" evidence="3">
    <location>
        <begin position="28"/>
        <end position="628"/>
    </location>
</feature>
<dbReference type="PROSITE" id="PS50005">
    <property type="entry name" value="TPR"/>
    <property type="match status" value="1"/>
</dbReference>
<evidence type="ECO:0008006" key="6">
    <source>
        <dbReference type="Google" id="ProtNLM"/>
    </source>
</evidence>
<evidence type="ECO:0000256" key="2">
    <source>
        <dbReference type="SAM" id="MobiDB-lite"/>
    </source>
</evidence>
<dbReference type="Gene3D" id="1.25.40.10">
    <property type="entry name" value="Tetratricopeptide repeat domain"/>
    <property type="match status" value="4"/>
</dbReference>
<comment type="caution">
    <text evidence="4">The sequence shown here is derived from an EMBL/GenBank/DDBJ whole genome shotgun (WGS) entry which is preliminary data.</text>
</comment>
<dbReference type="PANTHER" id="PTHR12558">
    <property type="entry name" value="CELL DIVISION CYCLE 16,23,27"/>
    <property type="match status" value="1"/>
</dbReference>
<feature type="repeat" description="TPR" evidence="1">
    <location>
        <begin position="245"/>
        <end position="278"/>
    </location>
</feature>
<protein>
    <recommendedName>
        <fullName evidence="6">Tetratricopeptide repeat protein</fullName>
    </recommendedName>
</protein>
<evidence type="ECO:0000256" key="3">
    <source>
        <dbReference type="SAM" id="SignalP"/>
    </source>
</evidence>
<reference evidence="4 5" key="1">
    <citation type="journal article" date="2023" name="Antonie Van Leeuwenhoek">
        <title>Mesoterricola silvestris gen. nov., sp. nov., Mesoterricola sediminis sp. nov., Geothrix oryzae sp. nov., Geothrix edaphica sp. nov., Geothrix rubra sp. nov., and Geothrix limicola sp. nov., six novel members of Acidobacteriota isolated from soils.</title>
        <authorList>
            <person name="Itoh H."/>
            <person name="Sugisawa Y."/>
            <person name="Mise K."/>
            <person name="Xu Z."/>
            <person name="Kuniyasu M."/>
            <person name="Ushijima N."/>
            <person name="Kawano K."/>
            <person name="Kobayashi E."/>
            <person name="Shiratori Y."/>
            <person name="Masuda Y."/>
            <person name="Senoo K."/>
        </authorList>
    </citation>
    <scope>NUCLEOTIDE SEQUENCE [LARGE SCALE GENOMIC DNA]</scope>
    <source>
        <strain evidence="4 5">Red804</strain>
    </source>
</reference>
<keyword evidence="5" id="KW-1185">Reference proteome</keyword>
<evidence type="ECO:0000256" key="1">
    <source>
        <dbReference type="PROSITE-ProRule" id="PRU00339"/>
    </source>
</evidence>
<dbReference type="SUPFAM" id="SSF48452">
    <property type="entry name" value="TPR-like"/>
    <property type="match status" value="3"/>
</dbReference>
<organism evidence="4 5">
    <name type="scientific">Geothrix limicola</name>
    <dbReference type="NCBI Taxonomy" id="2927978"/>
    <lineage>
        <taxon>Bacteria</taxon>
        <taxon>Pseudomonadati</taxon>
        <taxon>Acidobacteriota</taxon>
        <taxon>Holophagae</taxon>
        <taxon>Holophagales</taxon>
        <taxon>Holophagaceae</taxon>
        <taxon>Geothrix</taxon>
    </lineage>
</organism>
<proteinExistence type="predicted"/>
<name>A0ABQ5QBS8_9BACT</name>